<evidence type="ECO:0000256" key="1">
    <source>
        <dbReference type="ARBA" id="ARBA00022448"/>
    </source>
</evidence>
<accession>A0A7X6DSQ0</accession>
<comment type="caution">
    <text evidence="10">The sequence shown here is derived from an EMBL/GenBank/DDBJ whole genome shotgun (WGS) entry which is preliminary data.</text>
</comment>
<dbReference type="EMBL" id="VTOW01000004">
    <property type="protein sequence ID" value="NKE72688.1"/>
    <property type="molecule type" value="Genomic_DNA"/>
</dbReference>
<dbReference type="Proteomes" id="UP000534783">
    <property type="component" value="Unassembled WGS sequence"/>
</dbReference>
<name>A0A7X6DSQ0_9BACT</name>
<dbReference type="SMART" id="SM00382">
    <property type="entry name" value="AAA"/>
    <property type="match status" value="1"/>
</dbReference>
<evidence type="ECO:0000256" key="2">
    <source>
        <dbReference type="ARBA" id="ARBA00022475"/>
    </source>
</evidence>
<dbReference type="PANTHER" id="PTHR42781:SF4">
    <property type="entry name" value="SPERMIDINE_PUTRESCINE IMPORT ATP-BINDING PROTEIN POTA"/>
    <property type="match status" value="1"/>
</dbReference>
<keyword evidence="5 10" id="KW-0067">ATP-binding</keyword>
<dbReference type="GO" id="GO:0043190">
    <property type="term" value="C:ATP-binding cassette (ABC) transporter complex"/>
    <property type="evidence" value="ECO:0007669"/>
    <property type="project" value="InterPro"/>
</dbReference>
<dbReference type="GO" id="GO:0015408">
    <property type="term" value="F:ABC-type ferric iron transporter activity"/>
    <property type="evidence" value="ECO:0007669"/>
    <property type="project" value="InterPro"/>
</dbReference>
<dbReference type="AlphaFoldDB" id="A0A7X6DSQ0"/>
<reference evidence="10 11" key="1">
    <citation type="journal article" date="2020" name="Nature">
        <title>Bacterial chemolithoautotrophy via manganese oxidation.</title>
        <authorList>
            <person name="Yu H."/>
            <person name="Leadbetter J.R."/>
        </authorList>
    </citation>
    <scope>NUCLEOTIDE SEQUENCE [LARGE SCALE GENOMIC DNA]</scope>
    <source>
        <strain evidence="10 11">Mn-1</strain>
    </source>
</reference>
<dbReference type="CDD" id="cd03259">
    <property type="entry name" value="ABC_Carb_Solutes_like"/>
    <property type="match status" value="1"/>
</dbReference>
<keyword evidence="8" id="KW-0472">Membrane</keyword>
<evidence type="ECO:0000256" key="6">
    <source>
        <dbReference type="ARBA" id="ARBA00023004"/>
    </source>
</evidence>
<evidence type="ECO:0000256" key="5">
    <source>
        <dbReference type="ARBA" id="ARBA00022840"/>
    </source>
</evidence>
<dbReference type="SUPFAM" id="SSF52540">
    <property type="entry name" value="P-loop containing nucleoside triphosphate hydrolases"/>
    <property type="match status" value="1"/>
</dbReference>
<keyword evidence="1" id="KW-0813">Transport</keyword>
<sequence>MTVIELAQITKTYPGGKMPAVYDVSFRVEKGEVLALLGPSGSGKTTLLRLIAGFEKPDQGNILLNGQEVSRPHQCLSPEKRGVGMVFQDYALFPHLTVEENVAFGLGGLSRELRRKRVQEVIDQVGLTPWVQRYPHELSGGQQQRVALARALAPNPIVLMLDEPFSNLDPDMRTQMRMEVAAILRRTGSTAILVTHDHEEAFAMADKVAVLNAGRLEQCDTPEMVYHIPSTPFIADFVGQADFIPGAIQNGKVLTEIGIFPNVSTFPDGAEVMVMIRPDDVDLLPQAEGAATVLGRQFKGSENRYIVALPSGQILHSSQHSLAVYADRTKVDLKLKVTHTVLFKRDDEFFKQGFHHPYGVKNA</sequence>
<evidence type="ECO:0000313" key="11">
    <source>
        <dbReference type="Proteomes" id="UP000534783"/>
    </source>
</evidence>
<dbReference type="GO" id="GO:0015697">
    <property type="term" value="P:quaternary ammonium group transport"/>
    <property type="evidence" value="ECO:0007669"/>
    <property type="project" value="UniProtKB-ARBA"/>
</dbReference>
<dbReference type="Gene3D" id="3.40.50.300">
    <property type="entry name" value="P-loop containing nucleotide triphosphate hydrolases"/>
    <property type="match status" value="1"/>
</dbReference>
<dbReference type="PANTHER" id="PTHR42781">
    <property type="entry name" value="SPERMIDINE/PUTRESCINE IMPORT ATP-BINDING PROTEIN POTA"/>
    <property type="match status" value="1"/>
</dbReference>
<dbReference type="FunFam" id="3.40.50.300:FF:000425">
    <property type="entry name" value="Probable ABC transporter, ATP-binding subunit"/>
    <property type="match status" value="1"/>
</dbReference>
<keyword evidence="6" id="KW-0408">Iron</keyword>
<protein>
    <submittedName>
        <fullName evidence="10">ABC transporter ATP-binding protein</fullName>
    </submittedName>
</protein>
<dbReference type="Pfam" id="PF08402">
    <property type="entry name" value="TOBE_2"/>
    <property type="match status" value="1"/>
</dbReference>
<dbReference type="InterPro" id="IPR050093">
    <property type="entry name" value="ABC_SmlMolc_Importer"/>
</dbReference>
<evidence type="ECO:0000256" key="7">
    <source>
        <dbReference type="ARBA" id="ARBA00023065"/>
    </source>
</evidence>
<dbReference type="GO" id="GO:0016887">
    <property type="term" value="F:ATP hydrolysis activity"/>
    <property type="evidence" value="ECO:0007669"/>
    <property type="project" value="InterPro"/>
</dbReference>
<keyword evidence="11" id="KW-1185">Reference proteome</keyword>
<evidence type="ECO:0000313" key="10">
    <source>
        <dbReference type="EMBL" id="NKE72688.1"/>
    </source>
</evidence>
<dbReference type="InterPro" id="IPR003439">
    <property type="entry name" value="ABC_transporter-like_ATP-bd"/>
</dbReference>
<keyword evidence="2" id="KW-1003">Cell membrane</keyword>
<feature type="domain" description="ABC transporter" evidence="9">
    <location>
        <begin position="4"/>
        <end position="238"/>
    </location>
</feature>
<evidence type="ECO:0000256" key="8">
    <source>
        <dbReference type="ARBA" id="ARBA00023136"/>
    </source>
</evidence>
<dbReference type="PROSITE" id="PS50893">
    <property type="entry name" value="ABC_TRANSPORTER_2"/>
    <property type="match status" value="1"/>
</dbReference>
<keyword evidence="4" id="KW-0547">Nucleotide-binding</keyword>
<dbReference type="GO" id="GO:0005524">
    <property type="term" value="F:ATP binding"/>
    <property type="evidence" value="ECO:0007669"/>
    <property type="project" value="UniProtKB-KW"/>
</dbReference>
<gene>
    <name evidence="10" type="ORF">MNODULE_18210</name>
</gene>
<evidence type="ECO:0000256" key="4">
    <source>
        <dbReference type="ARBA" id="ARBA00022741"/>
    </source>
</evidence>
<dbReference type="InterPro" id="IPR027417">
    <property type="entry name" value="P-loop_NTPase"/>
</dbReference>
<dbReference type="InterPro" id="IPR003593">
    <property type="entry name" value="AAA+_ATPase"/>
</dbReference>
<dbReference type="SUPFAM" id="SSF50331">
    <property type="entry name" value="MOP-like"/>
    <property type="match status" value="1"/>
</dbReference>
<organism evidence="10 11">
    <name type="scientific">Candidatus Manganitrophus noduliformans</name>
    <dbReference type="NCBI Taxonomy" id="2606439"/>
    <lineage>
        <taxon>Bacteria</taxon>
        <taxon>Pseudomonadati</taxon>
        <taxon>Nitrospirota</taxon>
        <taxon>Nitrospiria</taxon>
        <taxon>Candidatus Troglogloeales</taxon>
        <taxon>Candidatus Manganitrophaceae</taxon>
        <taxon>Candidatus Manganitrophus</taxon>
    </lineage>
</organism>
<keyword evidence="7" id="KW-0406">Ion transport</keyword>
<dbReference type="InterPro" id="IPR008995">
    <property type="entry name" value="Mo/tungstate-bd_C_term_dom"/>
</dbReference>
<dbReference type="InterPro" id="IPR013611">
    <property type="entry name" value="Transp-assoc_OB_typ2"/>
</dbReference>
<keyword evidence="3" id="KW-0410">Iron transport</keyword>
<proteinExistence type="predicted"/>
<dbReference type="RefSeq" id="WP_168062632.1">
    <property type="nucleotide sequence ID" value="NZ_VTOW01000004.1"/>
</dbReference>
<dbReference type="InterPro" id="IPR015853">
    <property type="entry name" value="ABC_transpr_FbpC"/>
</dbReference>
<evidence type="ECO:0000256" key="3">
    <source>
        <dbReference type="ARBA" id="ARBA00022496"/>
    </source>
</evidence>
<evidence type="ECO:0000259" key="9">
    <source>
        <dbReference type="PROSITE" id="PS50893"/>
    </source>
</evidence>
<dbReference type="Pfam" id="PF00005">
    <property type="entry name" value="ABC_tran"/>
    <property type="match status" value="1"/>
</dbReference>
<dbReference type="PROSITE" id="PS00211">
    <property type="entry name" value="ABC_TRANSPORTER_1"/>
    <property type="match status" value="1"/>
</dbReference>
<dbReference type="InterPro" id="IPR017871">
    <property type="entry name" value="ABC_transporter-like_CS"/>
</dbReference>